<evidence type="ECO:0000313" key="2">
    <source>
        <dbReference type="EMBL" id="KRY34863.1"/>
    </source>
</evidence>
<protein>
    <submittedName>
        <fullName evidence="2">Uncharacterized protein</fullName>
    </submittedName>
</protein>
<organism evidence="2 4">
    <name type="scientific">Trichinella britovi</name>
    <name type="common">Parasitic roundworm</name>
    <dbReference type="NCBI Taxonomy" id="45882"/>
    <lineage>
        <taxon>Eukaryota</taxon>
        <taxon>Metazoa</taxon>
        <taxon>Ecdysozoa</taxon>
        <taxon>Nematoda</taxon>
        <taxon>Enoplea</taxon>
        <taxon>Dorylaimia</taxon>
        <taxon>Trichinellida</taxon>
        <taxon>Trichinellidae</taxon>
        <taxon>Trichinella</taxon>
    </lineage>
</organism>
<feature type="region of interest" description="Disordered" evidence="1">
    <location>
        <begin position="36"/>
        <end position="97"/>
    </location>
</feature>
<proteinExistence type="predicted"/>
<accession>A0A0V1BDG5</accession>
<dbReference type="EMBL" id="JYDI01001269">
    <property type="protein sequence ID" value="KRY34863.1"/>
    <property type="molecule type" value="Genomic_DNA"/>
</dbReference>
<evidence type="ECO:0000256" key="1">
    <source>
        <dbReference type="SAM" id="MobiDB-lite"/>
    </source>
</evidence>
<evidence type="ECO:0000313" key="4">
    <source>
        <dbReference type="Proteomes" id="UP000054653"/>
    </source>
</evidence>
<dbReference type="EMBL" id="JYDI01001268">
    <property type="protein sequence ID" value="KRY34928.1"/>
    <property type="molecule type" value="Genomic_DNA"/>
</dbReference>
<evidence type="ECO:0000313" key="3">
    <source>
        <dbReference type="EMBL" id="KRY34928.1"/>
    </source>
</evidence>
<keyword evidence="4" id="KW-1185">Reference proteome</keyword>
<dbReference type="AlphaFoldDB" id="A0A0V1BDG5"/>
<dbReference type="Proteomes" id="UP000054653">
    <property type="component" value="Unassembled WGS sequence"/>
</dbReference>
<name>A0A0V1BDG5_TRIBR</name>
<reference evidence="2 4" key="1">
    <citation type="submission" date="2015-01" db="EMBL/GenBank/DDBJ databases">
        <title>Evolution of Trichinella species and genotypes.</title>
        <authorList>
            <person name="Korhonen P.K."/>
            <person name="Edoardo P."/>
            <person name="Giuseppe L.R."/>
            <person name="Gasser R.B."/>
        </authorList>
    </citation>
    <scope>NUCLEOTIDE SEQUENCE [LARGE SCALE GENOMIC DNA]</scope>
    <source>
        <strain evidence="2">ISS120</strain>
    </source>
</reference>
<sequence>MGGAIPGCGGNCAAHVPCTAPWRKRRTLVVHSYQMKGNHAKDTTEQLDEGVPSVREGTTRRKKHQPPGAASPSSSEVRVETAARRRQSPGYLREYIP</sequence>
<gene>
    <name evidence="2" type="ORF">T03_11216</name>
    <name evidence="3" type="ORF">T03_12321</name>
</gene>
<comment type="caution">
    <text evidence="2">The sequence shown here is derived from an EMBL/GenBank/DDBJ whole genome shotgun (WGS) entry which is preliminary data.</text>
</comment>